<dbReference type="RefSeq" id="WP_215618405.1">
    <property type="nucleotide sequence ID" value="NZ_JADOER010000008.1"/>
</dbReference>
<gene>
    <name evidence="1" type="ORF">IXB28_09855</name>
</gene>
<proteinExistence type="predicted"/>
<organism evidence="1 2">
    <name type="scientific">Leptothoe kymatousa TAU-MAC 1615</name>
    <dbReference type="NCBI Taxonomy" id="2364775"/>
    <lineage>
        <taxon>Bacteria</taxon>
        <taxon>Bacillati</taxon>
        <taxon>Cyanobacteriota</taxon>
        <taxon>Cyanophyceae</taxon>
        <taxon>Nodosilineales</taxon>
        <taxon>Cymatolegaceae</taxon>
        <taxon>Leptothoe</taxon>
        <taxon>Leptothoe kymatousa</taxon>
    </lineage>
</organism>
<sequence>MDTFSLKPLDLPVQKLHLRLKPTLNYLYRRPPLTPVRFILFGRGRSGTTALVSLLDAVAGIQCDGEILRRPVLLPQAYLHSCCAKSSAYAYGCKILSYHIRDVQPLLRRQRFLSQLDRAGFKIIYLQRRNLLHHAISNLTARVSGFYQKKTDGVNKHRKIVVDPEAVLDWIRRSERLAAYEQTLLKGLTVLPLTYEDNIRHSHQHQATVDAICEFLAVPSSPVTSAYRKQTSGRWQDGILNHQELAQVIANTPYAQYLQED</sequence>
<accession>A0ABS5Y3V7</accession>
<evidence type="ECO:0008006" key="3">
    <source>
        <dbReference type="Google" id="ProtNLM"/>
    </source>
</evidence>
<name>A0ABS5Y3V7_9CYAN</name>
<reference evidence="1 2" key="1">
    <citation type="journal article" date="2021" name="Mar. Drugs">
        <title>Genome Reduction and Secondary Metabolism of the Marine Sponge-Associated Cyanobacterium Leptothoe.</title>
        <authorList>
            <person name="Konstantinou D."/>
            <person name="Popin R.V."/>
            <person name="Fewer D.P."/>
            <person name="Sivonen K."/>
            <person name="Gkelis S."/>
        </authorList>
    </citation>
    <scope>NUCLEOTIDE SEQUENCE [LARGE SCALE GENOMIC DNA]</scope>
    <source>
        <strain evidence="1 2">TAU-MAC 1615</strain>
    </source>
</reference>
<dbReference type="Gene3D" id="3.40.50.300">
    <property type="entry name" value="P-loop containing nucleotide triphosphate hydrolases"/>
    <property type="match status" value="1"/>
</dbReference>
<dbReference type="Proteomes" id="UP001196661">
    <property type="component" value="Unassembled WGS sequence"/>
</dbReference>
<comment type="caution">
    <text evidence="1">The sequence shown here is derived from an EMBL/GenBank/DDBJ whole genome shotgun (WGS) entry which is preliminary data.</text>
</comment>
<evidence type="ECO:0000313" key="1">
    <source>
        <dbReference type="EMBL" id="MBT9312510.1"/>
    </source>
</evidence>
<dbReference type="SUPFAM" id="SSF52540">
    <property type="entry name" value="P-loop containing nucleoside triphosphate hydrolases"/>
    <property type="match status" value="1"/>
</dbReference>
<dbReference type="EMBL" id="JADOER010000008">
    <property type="protein sequence ID" value="MBT9312510.1"/>
    <property type="molecule type" value="Genomic_DNA"/>
</dbReference>
<evidence type="ECO:0000313" key="2">
    <source>
        <dbReference type="Proteomes" id="UP001196661"/>
    </source>
</evidence>
<dbReference type="InterPro" id="IPR027417">
    <property type="entry name" value="P-loop_NTPase"/>
</dbReference>
<keyword evidence="2" id="KW-1185">Reference proteome</keyword>
<protein>
    <recommendedName>
        <fullName evidence="3">Sulfotransferase</fullName>
    </recommendedName>
</protein>